<dbReference type="RefSeq" id="WP_248601781.1">
    <property type="nucleotide sequence ID" value="NZ_BPLM01000019.1"/>
</dbReference>
<dbReference type="Pfam" id="PF01832">
    <property type="entry name" value="Glucosaminidase"/>
    <property type="match status" value="1"/>
</dbReference>
<comment type="similarity">
    <text evidence="1">Belongs to the glycosyl hydrolase 73 family.</text>
</comment>
<keyword evidence="5" id="KW-1185">Reference proteome</keyword>
<dbReference type="InterPro" id="IPR051056">
    <property type="entry name" value="Glycosyl_Hydrolase_73"/>
</dbReference>
<gene>
    <name evidence="4" type="ORF">LNP07_05210</name>
</gene>
<dbReference type="EMBL" id="JAJIAO010000005">
    <property type="protein sequence ID" value="MCK8624912.1"/>
    <property type="molecule type" value="Genomic_DNA"/>
</dbReference>
<dbReference type="Gene3D" id="4.10.80.30">
    <property type="entry name" value="DNA polymerase, domain 6"/>
    <property type="match status" value="1"/>
</dbReference>
<dbReference type="PANTHER" id="PTHR33308:SF9">
    <property type="entry name" value="PEPTIDOGLYCAN HYDROLASE FLGJ"/>
    <property type="match status" value="1"/>
</dbReference>
<dbReference type="InterPro" id="IPR002901">
    <property type="entry name" value="MGlyc_endo_b_GlcNAc-like_dom"/>
</dbReference>
<reference evidence="4 5" key="1">
    <citation type="submission" date="2021-11" db="EMBL/GenBank/DDBJ databases">
        <title>Comparative genomics of bee honey and flower isolates.</title>
        <authorList>
            <person name="Bechtner J.D."/>
            <person name="Gallus M.K."/>
            <person name="Ehrmann M."/>
        </authorList>
    </citation>
    <scope>NUCLEOTIDE SEQUENCE [LARGE SCALE GENOMIC DNA]</scope>
    <source>
        <strain evidence="4 5">M161</strain>
    </source>
</reference>
<dbReference type="Proteomes" id="UP001522905">
    <property type="component" value="Unassembled WGS sequence"/>
</dbReference>
<name>A0ABT0I2G6_9LACO</name>
<dbReference type="PANTHER" id="PTHR33308">
    <property type="entry name" value="PEPTIDOGLYCAN HYDROLASE FLGJ"/>
    <property type="match status" value="1"/>
</dbReference>
<evidence type="ECO:0000313" key="5">
    <source>
        <dbReference type="Proteomes" id="UP001522905"/>
    </source>
</evidence>
<organism evidence="4 5">
    <name type="scientific">Apilactobacillus xinyiensis</name>
    <dbReference type="NCBI Taxonomy" id="2841032"/>
    <lineage>
        <taxon>Bacteria</taxon>
        <taxon>Bacillati</taxon>
        <taxon>Bacillota</taxon>
        <taxon>Bacilli</taxon>
        <taxon>Lactobacillales</taxon>
        <taxon>Lactobacillaceae</taxon>
        <taxon>Apilactobacillus</taxon>
    </lineage>
</organism>
<keyword evidence="2" id="KW-0378">Hydrolase</keyword>
<evidence type="ECO:0000256" key="2">
    <source>
        <dbReference type="ARBA" id="ARBA00022801"/>
    </source>
</evidence>
<dbReference type="Gene3D" id="1.10.530.10">
    <property type="match status" value="1"/>
</dbReference>
<accession>A0ABT0I2G6</accession>
<evidence type="ECO:0000259" key="3">
    <source>
        <dbReference type="SMART" id="SM00047"/>
    </source>
</evidence>
<proteinExistence type="inferred from homology"/>
<sequence length="212" mass="24423">MARRKKKSKIRYFIYLLLIVLAFGLGYGAKKIHQQIQENRIIQANRDKLLAEQRAKREQQQKFINQMADASIATYREKYHVLPSIVIAQAIVESNWGQSKLYQVANNPFGIKGSYKGQSISYDTNEYQNGKKITVQAAFRKYPDLKAAIADHDKTIAEHFIKEKNVTSYLKAARLLQENVYATDPNYAKTLVSVIRQFNLGKYDLEAMNINK</sequence>
<comment type="caution">
    <text evidence="4">The sequence shown here is derived from an EMBL/GenBank/DDBJ whole genome shotgun (WGS) entry which is preliminary data.</text>
</comment>
<dbReference type="PRINTS" id="PR01002">
    <property type="entry name" value="FLGFLGJ"/>
</dbReference>
<protein>
    <submittedName>
        <fullName evidence="4">Glucosaminidase domain-containing protein</fullName>
    </submittedName>
</protein>
<feature type="domain" description="Mannosyl-glycoprotein endo-beta-N-acetylglucosamidase-like" evidence="3">
    <location>
        <begin position="48"/>
        <end position="204"/>
    </location>
</feature>
<evidence type="ECO:0000256" key="1">
    <source>
        <dbReference type="ARBA" id="ARBA00010266"/>
    </source>
</evidence>
<evidence type="ECO:0000313" key="4">
    <source>
        <dbReference type="EMBL" id="MCK8624912.1"/>
    </source>
</evidence>
<dbReference type="SMART" id="SM00047">
    <property type="entry name" value="LYZ2"/>
    <property type="match status" value="1"/>
</dbReference>